<reference evidence="2 3" key="1">
    <citation type="journal article" date="2020" name="ISME J.">
        <title>Uncovering the hidden diversity of litter-decomposition mechanisms in mushroom-forming fungi.</title>
        <authorList>
            <person name="Floudas D."/>
            <person name="Bentzer J."/>
            <person name="Ahren D."/>
            <person name="Johansson T."/>
            <person name="Persson P."/>
            <person name="Tunlid A."/>
        </authorList>
    </citation>
    <scope>NUCLEOTIDE SEQUENCE [LARGE SCALE GENOMIC DNA]</scope>
    <source>
        <strain evidence="2 3">CBS 661.87</strain>
    </source>
</reference>
<evidence type="ECO:0000313" key="3">
    <source>
        <dbReference type="Proteomes" id="UP000565441"/>
    </source>
</evidence>
<dbReference type="OrthoDB" id="3263748at2759"/>
<feature type="region of interest" description="Disordered" evidence="1">
    <location>
        <begin position="29"/>
        <end position="59"/>
    </location>
</feature>
<evidence type="ECO:0000256" key="1">
    <source>
        <dbReference type="SAM" id="MobiDB-lite"/>
    </source>
</evidence>
<dbReference type="EMBL" id="JAACJP010000002">
    <property type="protein sequence ID" value="KAF5387127.1"/>
    <property type="molecule type" value="Genomic_DNA"/>
</dbReference>
<sequence>MARSKLHVSVGSRDSCSLHRWVLLKNSIISSPSIPPGSSVSDVNSADEDTDDADDLDSDSFMFPDAGKLVSSPSADVNASEAQWLDSLLETLGDDDEDDFATESDPNISIIVDEDDDQLLISPMGSPLSSSDDLPNQSTCYPHPITVSYSYPYPVPYPPFHPPLIYPHEFDSGLDSSLSSFPSPYDVPLPYHDLSDVESLSVPDAIEDTSDDESDAPLTPSIGRSSTSLTLVDAASIPLPAERSRLRQAVPHVHVDLDDPYFHHFDPLPFPDAHHTYSNYQEC</sequence>
<keyword evidence="3" id="KW-1185">Reference proteome</keyword>
<gene>
    <name evidence="2" type="ORF">D9615_001842</name>
</gene>
<protein>
    <submittedName>
        <fullName evidence="2">Uncharacterized protein</fullName>
    </submittedName>
</protein>
<organism evidence="2 3">
    <name type="scientific">Tricholomella constricta</name>
    <dbReference type="NCBI Taxonomy" id="117010"/>
    <lineage>
        <taxon>Eukaryota</taxon>
        <taxon>Fungi</taxon>
        <taxon>Dikarya</taxon>
        <taxon>Basidiomycota</taxon>
        <taxon>Agaricomycotina</taxon>
        <taxon>Agaricomycetes</taxon>
        <taxon>Agaricomycetidae</taxon>
        <taxon>Agaricales</taxon>
        <taxon>Tricholomatineae</taxon>
        <taxon>Lyophyllaceae</taxon>
        <taxon>Tricholomella</taxon>
    </lineage>
</organism>
<feature type="compositionally biased region" description="Low complexity" evidence="1">
    <location>
        <begin position="29"/>
        <end position="44"/>
    </location>
</feature>
<feature type="compositionally biased region" description="Acidic residues" evidence="1">
    <location>
        <begin position="45"/>
        <end position="58"/>
    </location>
</feature>
<evidence type="ECO:0000313" key="2">
    <source>
        <dbReference type="EMBL" id="KAF5387127.1"/>
    </source>
</evidence>
<proteinExistence type="predicted"/>
<comment type="caution">
    <text evidence="2">The sequence shown here is derived from an EMBL/GenBank/DDBJ whole genome shotgun (WGS) entry which is preliminary data.</text>
</comment>
<dbReference type="AlphaFoldDB" id="A0A8H5MAT7"/>
<accession>A0A8H5MAT7</accession>
<dbReference type="Proteomes" id="UP000565441">
    <property type="component" value="Unassembled WGS sequence"/>
</dbReference>
<name>A0A8H5MAT7_9AGAR</name>